<protein>
    <submittedName>
        <fullName evidence="1">Uncharacterized protein</fullName>
    </submittedName>
</protein>
<dbReference type="EMBL" id="JANSUY010000001">
    <property type="protein sequence ID" value="MCR9013545.1"/>
    <property type="molecule type" value="Genomic_DNA"/>
</dbReference>
<gene>
    <name evidence="1" type="ORF">NU887_00795</name>
</gene>
<sequence>MASQISTQQAQVQESFTFQSVSKRTEILSPVLNVVDMIMASDMVELTGQGSFHFPNFPEANKSFQVLYFKLASDFEGLRGLFNGLISIGQPKGVILEFEKELNSYTLKFYTADKLSVAQYFEKITKVISEEIRFKSILKQIIENQKSFEAEGQLLRNEFFAK</sequence>
<comment type="caution">
    <text evidence="1">The sequence shown here is derived from an EMBL/GenBank/DDBJ whole genome shotgun (WGS) entry which is preliminary data.</text>
</comment>
<accession>A0A9X2P4Q2</accession>
<dbReference type="AlphaFoldDB" id="A0A9X2P4Q2"/>
<proteinExistence type="predicted"/>
<dbReference type="Proteomes" id="UP001142175">
    <property type="component" value="Unassembled WGS sequence"/>
</dbReference>
<evidence type="ECO:0000313" key="2">
    <source>
        <dbReference type="Proteomes" id="UP001142175"/>
    </source>
</evidence>
<keyword evidence="2" id="KW-1185">Reference proteome</keyword>
<organism evidence="1 2">
    <name type="scientific">Aquiflexum gelatinilyticum</name>
    <dbReference type="NCBI Taxonomy" id="2961943"/>
    <lineage>
        <taxon>Bacteria</taxon>
        <taxon>Pseudomonadati</taxon>
        <taxon>Bacteroidota</taxon>
        <taxon>Cytophagia</taxon>
        <taxon>Cytophagales</taxon>
        <taxon>Cyclobacteriaceae</taxon>
        <taxon>Aquiflexum</taxon>
    </lineage>
</organism>
<name>A0A9X2P4Q2_9BACT</name>
<evidence type="ECO:0000313" key="1">
    <source>
        <dbReference type="EMBL" id="MCR9013545.1"/>
    </source>
</evidence>
<reference evidence="1" key="1">
    <citation type="submission" date="2022-08" db="EMBL/GenBank/DDBJ databases">
        <authorList>
            <person name="Zhang D."/>
        </authorList>
    </citation>
    <scope>NUCLEOTIDE SEQUENCE</scope>
    <source>
        <strain evidence="1">XJ19-11</strain>
    </source>
</reference>
<dbReference type="RefSeq" id="WP_258421446.1">
    <property type="nucleotide sequence ID" value="NZ_JANSUY010000001.1"/>
</dbReference>